<dbReference type="AlphaFoldDB" id="A0A3N1CV74"/>
<dbReference type="InterPro" id="IPR005158">
    <property type="entry name" value="BTAD"/>
</dbReference>
<dbReference type="InterPro" id="IPR049945">
    <property type="entry name" value="AAA_22"/>
</dbReference>
<dbReference type="InterPro" id="IPR016032">
    <property type="entry name" value="Sig_transdc_resp-reg_C-effctor"/>
</dbReference>
<dbReference type="PRINTS" id="PR00364">
    <property type="entry name" value="DISEASERSIST"/>
</dbReference>
<evidence type="ECO:0000313" key="6">
    <source>
        <dbReference type="Proteomes" id="UP000272400"/>
    </source>
</evidence>
<dbReference type="PROSITE" id="PS51755">
    <property type="entry name" value="OMPR_PHOB"/>
    <property type="match status" value="1"/>
</dbReference>
<dbReference type="SMART" id="SM01043">
    <property type="entry name" value="BTAD"/>
    <property type="match status" value="1"/>
</dbReference>
<dbReference type="SUPFAM" id="SSF52540">
    <property type="entry name" value="P-loop containing nucleoside triphosphate hydrolases"/>
    <property type="match status" value="1"/>
</dbReference>
<dbReference type="GO" id="GO:0006355">
    <property type="term" value="P:regulation of DNA-templated transcription"/>
    <property type="evidence" value="ECO:0007669"/>
    <property type="project" value="InterPro"/>
</dbReference>
<dbReference type="GO" id="GO:0000160">
    <property type="term" value="P:phosphorelay signal transduction system"/>
    <property type="evidence" value="ECO:0007669"/>
    <property type="project" value="InterPro"/>
</dbReference>
<dbReference type="SMART" id="SM00028">
    <property type="entry name" value="TPR"/>
    <property type="match status" value="4"/>
</dbReference>
<dbReference type="Pfam" id="PF13401">
    <property type="entry name" value="AAA_22"/>
    <property type="match status" value="1"/>
</dbReference>
<dbReference type="Gene3D" id="1.25.40.10">
    <property type="entry name" value="Tetratricopeptide repeat domain"/>
    <property type="match status" value="2"/>
</dbReference>
<dbReference type="CDD" id="cd15831">
    <property type="entry name" value="BTAD"/>
    <property type="match status" value="1"/>
</dbReference>
<dbReference type="EMBL" id="RJKE01000001">
    <property type="protein sequence ID" value="ROO84608.1"/>
    <property type="molecule type" value="Genomic_DNA"/>
</dbReference>
<dbReference type="GO" id="GO:0016887">
    <property type="term" value="F:ATP hydrolysis activity"/>
    <property type="evidence" value="ECO:0007669"/>
    <property type="project" value="InterPro"/>
</dbReference>
<protein>
    <submittedName>
        <fullName evidence="5">Putative ATPase</fullName>
    </submittedName>
</protein>
<dbReference type="SUPFAM" id="SSF48452">
    <property type="entry name" value="TPR-like"/>
    <property type="match status" value="2"/>
</dbReference>
<comment type="caution">
    <text evidence="5">The sequence shown here is derived from an EMBL/GenBank/DDBJ whole genome shotgun (WGS) entry which is preliminary data.</text>
</comment>
<feature type="DNA-binding region" description="OmpR/PhoB-type" evidence="3">
    <location>
        <begin position="1"/>
        <end position="91"/>
    </location>
</feature>
<evidence type="ECO:0000256" key="1">
    <source>
        <dbReference type="ARBA" id="ARBA00005820"/>
    </source>
</evidence>
<dbReference type="InterPro" id="IPR027417">
    <property type="entry name" value="P-loop_NTPase"/>
</dbReference>
<dbReference type="Proteomes" id="UP000272400">
    <property type="component" value="Unassembled WGS sequence"/>
</dbReference>
<dbReference type="PANTHER" id="PTHR47691:SF3">
    <property type="entry name" value="HTH-TYPE TRANSCRIPTIONAL REGULATOR RV0890C-RELATED"/>
    <property type="match status" value="1"/>
</dbReference>
<dbReference type="InterPro" id="IPR011990">
    <property type="entry name" value="TPR-like_helical_dom_sf"/>
</dbReference>
<accession>A0A3N1CV74</accession>
<gene>
    <name evidence="5" type="ORF">EDD29_2135</name>
</gene>
<dbReference type="SMART" id="SM00862">
    <property type="entry name" value="Trans_reg_C"/>
    <property type="match status" value="1"/>
</dbReference>
<dbReference type="SUPFAM" id="SSF46894">
    <property type="entry name" value="C-terminal effector domain of the bipartite response regulators"/>
    <property type="match status" value="1"/>
</dbReference>
<dbReference type="RefSeq" id="WP_170201349.1">
    <property type="nucleotide sequence ID" value="NZ_RJKE01000001.1"/>
</dbReference>
<organism evidence="5 6">
    <name type="scientific">Actinocorallia herbida</name>
    <dbReference type="NCBI Taxonomy" id="58109"/>
    <lineage>
        <taxon>Bacteria</taxon>
        <taxon>Bacillati</taxon>
        <taxon>Actinomycetota</taxon>
        <taxon>Actinomycetes</taxon>
        <taxon>Streptosporangiales</taxon>
        <taxon>Thermomonosporaceae</taxon>
        <taxon>Actinocorallia</taxon>
    </lineage>
</organism>
<dbReference type="InterPro" id="IPR001867">
    <property type="entry name" value="OmpR/PhoB-type_DNA-bd"/>
</dbReference>
<dbReference type="Pfam" id="PF13424">
    <property type="entry name" value="TPR_12"/>
    <property type="match status" value="1"/>
</dbReference>
<dbReference type="PANTHER" id="PTHR47691">
    <property type="entry name" value="REGULATOR-RELATED"/>
    <property type="match status" value="1"/>
</dbReference>
<evidence type="ECO:0000256" key="3">
    <source>
        <dbReference type="PROSITE-ProRule" id="PRU01091"/>
    </source>
</evidence>
<evidence type="ECO:0000256" key="2">
    <source>
        <dbReference type="ARBA" id="ARBA00023125"/>
    </source>
</evidence>
<comment type="similarity">
    <text evidence="1">Belongs to the AfsR/DnrI/RedD regulatory family.</text>
</comment>
<feature type="domain" description="OmpR/PhoB-type" evidence="4">
    <location>
        <begin position="1"/>
        <end position="91"/>
    </location>
</feature>
<proteinExistence type="inferred from homology"/>
<keyword evidence="2 3" id="KW-0238">DNA-binding</keyword>
<evidence type="ECO:0000259" key="4">
    <source>
        <dbReference type="PROSITE" id="PS51755"/>
    </source>
</evidence>
<dbReference type="Gene3D" id="1.10.10.10">
    <property type="entry name" value="Winged helix-like DNA-binding domain superfamily/Winged helix DNA-binding domain"/>
    <property type="match status" value="1"/>
</dbReference>
<reference evidence="5 6" key="1">
    <citation type="submission" date="2018-11" db="EMBL/GenBank/DDBJ databases">
        <title>Sequencing the genomes of 1000 actinobacteria strains.</title>
        <authorList>
            <person name="Klenk H.-P."/>
        </authorList>
    </citation>
    <scope>NUCLEOTIDE SEQUENCE [LARGE SCALE GENOMIC DNA]</scope>
    <source>
        <strain evidence="5 6">DSM 44254</strain>
    </source>
</reference>
<dbReference type="GO" id="GO:0003677">
    <property type="term" value="F:DNA binding"/>
    <property type="evidence" value="ECO:0007669"/>
    <property type="project" value="UniProtKB-UniRule"/>
</dbReference>
<name>A0A3N1CV74_9ACTN</name>
<dbReference type="InterPro" id="IPR019734">
    <property type="entry name" value="TPR_rpt"/>
</dbReference>
<sequence length="975" mass="103304">MRFGILGVVEARDGAGHIVALGGPGVRALLGVLLLEAGRVVPAEALIDALYGEEPPESAANALQARVSRLRRALEGTAEIARVPGGYRLAVEPGDVDAHHFRALLGEASGLPPADRLPLLDRALALWRGPALADVPALRGHAAALEEARASAVEERGAALLAVGLAAEAVAPLRALVRAEPLRERARALLMRALYGAGRQGEALEVFDEGRRILADELGADPSAELAAAHLEILRAVPVPAAAPAPAADRAAPRLPARLTSLVGRDADLVRVAELLGDHRLLTLLGTGGTGKTRLAVEVADRSGGFAVFADLVPVPAGADRDVVALAVGNALGLREVGVRPSGERADPVERLRRELDGRAALLILDNCEHVVDGAAGLAARLLADLPDLRILATSREPLSVTGETLWPVRQLAVPAADDADAARAPAIRLFADRAAAVRPGYSVTGDDLPHAVAICSALDGMPLAIELAAARMRALSAAEVAAGLGDRFALLSRGDRSKNPRHRSLRAVVEWSWDLLTPEERRLAWRLTVFSGGFREADARAVCGADPEVLFDLADKSLIARGPDGRYSILETISAFCAEHLAASGEEPGLRRAHAAHFLGLADTAYPGLLGRDQLDRLALLRAEHGNLHAALRFAVRTDAVLGMRLVGALSGYWWLRGLHAEGTAAARELLTGTVEAPPGLEEEWAACVALVAMNGRPPAPSAELMRRADVIMRRISGAVRRPFLLALWAIAAGPPDDHAEQVELHRSGGAFADPWSRALMDLGDGMMHLFNGDPVAAQPPLKAALEGFTEVGERWGMATSRDTLSITVELAGDFEGALALLDSALELVRELDSHSETGDLLLRRADILLRLGRTEEAARCYDEAEAQARRAGMPATLTDLHRGRGDLAAALGRWPEAERRYHAALAAPASTWHSQRSRAESLYGLARAAEVRGDLTAALTHARQALTAAATHPMSRYLTPSIRTLLTRLPPLS</sequence>
<dbReference type="InterPro" id="IPR036388">
    <property type="entry name" value="WH-like_DNA-bd_sf"/>
</dbReference>
<dbReference type="Pfam" id="PF00486">
    <property type="entry name" value="Trans_reg_C"/>
    <property type="match status" value="1"/>
</dbReference>
<keyword evidence="6" id="KW-1185">Reference proteome</keyword>
<dbReference type="Pfam" id="PF03704">
    <property type="entry name" value="BTAD"/>
    <property type="match status" value="1"/>
</dbReference>
<evidence type="ECO:0000313" key="5">
    <source>
        <dbReference type="EMBL" id="ROO84608.1"/>
    </source>
</evidence>